<keyword evidence="3" id="KW-1185">Reference proteome</keyword>
<sequence length="112" mass="12787">MNVWLLLRNSIVLGLCFLSMASSASLPSSDTEENPYENTGFTIISSGANGLGSTDSDYTVYQIVFERIRRLPIVEQEDSDRPRRTFPEVDSRGFDEDVFDEGFGEWYPMKRF</sequence>
<feature type="chain" id="PRO_5001829154" evidence="1">
    <location>
        <begin position="24"/>
        <end position="112"/>
    </location>
</feature>
<reference evidence="2 3" key="1">
    <citation type="submission" date="2013-11" db="EMBL/GenBank/DDBJ databases">
        <title>Genome sequencing of Stegodyphus mimosarum.</title>
        <authorList>
            <person name="Bechsgaard J."/>
        </authorList>
    </citation>
    <scope>NUCLEOTIDE SEQUENCE [LARGE SCALE GENOMIC DNA]</scope>
</reference>
<evidence type="ECO:0000256" key="1">
    <source>
        <dbReference type="SAM" id="SignalP"/>
    </source>
</evidence>
<protein>
    <submittedName>
        <fullName evidence="2">Uncharacterized protein</fullName>
    </submittedName>
</protein>
<feature type="non-terminal residue" evidence="2">
    <location>
        <position position="112"/>
    </location>
</feature>
<dbReference type="AlphaFoldDB" id="A0A087SVF5"/>
<keyword evidence="1" id="KW-0732">Signal</keyword>
<evidence type="ECO:0000313" key="3">
    <source>
        <dbReference type="Proteomes" id="UP000054359"/>
    </source>
</evidence>
<gene>
    <name evidence="2" type="ORF">X975_12579</name>
</gene>
<dbReference type="EMBL" id="KK112143">
    <property type="protein sequence ID" value="KFM56844.1"/>
    <property type="molecule type" value="Genomic_DNA"/>
</dbReference>
<evidence type="ECO:0000313" key="2">
    <source>
        <dbReference type="EMBL" id="KFM56844.1"/>
    </source>
</evidence>
<organism evidence="2 3">
    <name type="scientific">Stegodyphus mimosarum</name>
    <name type="common">African social velvet spider</name>
    <dbReference type="NCBI Taxonomy" id="407821"/>
    <lineage>
        <taxon>Eukaryota</taxon>
        <taxon>Metazoa</taxon>
        <taxon>Ecdysozoa</taxon>
        <taxon>Arthropoda</taxon>
        <taxon>Chelicerata</taxon>
        <taxon>Arachnida</taxon>
        <taxon>Araneae</taxon>
        <taxon>Araneomorphae</taxon>
        <taxon>Entelegynae</taxon>
        <taxon>Eresoidea</taxon>
        <taxon>Eresidae</taxon>
        <taxon>Stegodyphus</taxon>
    </lineage>
</organism>
<feature type="signal peptide" evidence="1">
    <location>
        <begin position="1"/>
        <end position="23"/>
    </location>
</feature>
<accession>A0A087SVF5</accession>
<proteinExistence type="predicted"/>
<dbReference type="Proteomes" id="UP000054359">
    <property type="component" value="Unassembled WGS sequence"/>
</dbReference>
<name>A0A087SVF5_STEMI</name>
<dbReference type="OrthoDB" id="6432476at2759"/>